<evidence type="ECO:0000313" key="9">
    <source>
        <dbReference type="Proteomes" id="UP001167864"/>
    </source>
</evidence>
<comment type="subcellular location">
    <subcellularLocation>
        <location evidence="1">Fimbrium</location>
    </subcellularLocation>
</comment>
<keyword evidence="4" id="KW-0281">Fimbrium</keyword>
<evidence type="ECO:0000313" key="8">
    <source>
        <dbReference type="Proteomes" id="UP000040578"/>
    </source>
</evidence>
<dbReference type="InterPro" id="IPR000259">
    <property type="entry name" value="Adhesion_dom_fimbrial"/>
</dbReference>
<dbReference type="Pfam" id="PF00419">
    <property type="entry name" value="Fimbrial"/>
    <property type="match status" value="1"/>
</dbReference>
<dbReference type="InterPro" id="IPR008966">
    <property type="entry name" value="Adhesion_dom_sf"/>
</dbReference>
<dbReference type="RefSeq" id="WP_049597417.1">
    <property type="nucleotide sequence ID" value="NZ_CPYD01000003.1"/>
</dbReference>
<dbReference type="EMBL" id="JAUEHU010000004">
    <property type="protein sequence ID" value="MDN0086936.1"/>
    <property type="molecule type" value="Genomic_DNA"/>
</dbReference>
<feature type="domain" description="Fimbrial-type adhesion" evidence="5">
    <location>
        <begin position="2"/>
        <end position="144"/>
    </location>
</feature>
<proteinExistence type="inferred from homology"/>
<evidence type="ECO:0000256" key="3">
    <source>
        <dbReference type="ARBA" id="ARBA00022729"/>
    </source>
</evidence>
<protein>
    <submittedName>
        <fullName evidence="7">Fimbrial protein</fullName>
    </submittedName>
    <submittedName>
        <fullName evidence="6">Type-1A pilin</fullName>
    </submittedName>
</protein>
<comment type="caution">
    <text evidence="7">The sequence shown here is derived from an EMBL/GenBank/DDBJ whole genome shotgun (WGS) entry which is preliminary data.</text>
</comment>
<dbReference type="EMBL" id="CPYD01000003">
    <property type="protein sequence ID" value="CNE30595.1"/>
    <property type="molecule type" value="Genomic_DNA"/>
</dbReference>
<reference evidence="7" key="2">
    <citation type="submission" date="2023-06" db="EMBL/GenBank/DDBJ databases">
        <authorList>
            <person name="Polev D.E."/>
            <person name="Saitova A.T."/>
            <person name="Bogumilchik E.A."/>
            <person name="Kokorina G.I."/>
            <person name="Voskresenskaia E.A."/>
        </authorList>
    </citation>
    <scope>NUCLEOTIDE SEQUENCE</scope>
    <source>
        <strain evidence="7">2145 StPb PI</strain>
    </source>
</reference>
<accession>A0AAW7JZ22</accession>
<evidence type="ECO:0000256" key="1">
    <source>
        <dbReference type="ARBA" id="ARBA00004561"/>
    </source>
</evidence>
<dbReference type="SUPFAM" id="SSF49401">
    <property type="entry name" value="Bacterial adhesins"/>
    <property type="match status" value="1"/>
</dbReference>
<organism evidence="7 9">
    <name type="scientific">Yersinia nurmii</name>
    <dbReference type="NCBI Taxonomy" id="685706"/>
    <lineage>
        <taxon>Bacteria</taxon>
        <taxon>Pseudomonadati</taxon>
        <taxon>Pseudomonadota</taxon>
        <taxon>Gammaproteobacteria</taxon>
        <taxon>Enterobacterales</taxon>
        <taxon>Yersiniaceae</taxon>
        <taxon>Yersinia</taxon>
    </lineage>
</organism>
<dbReference type="GO" id="GO:0043709">
    <property type="term" value="P:cell adhesion involved in single-species biofilm formation"/>
    <property type="evidence" value="ECO:0007669"/>
    <property type="project" value="TreeGrafter"/>
</dbReference>
<evidence type="ECO:0000313" key="7">
    <source>
        <dbReference type="EMBL" id="MDN0086936.1"/>
    </source>
</evidence>
<evidence type="ECO:0000256" key="2">
    <source>
        <dbReference type="ARBA" id="ARBA00006671"/>
    </source>
</evidence>
<dbReference type="InterPro" id="IPR036937">
    <property type="entry name" value="Adhesion_dom_fimbrial_sf"/>
</dbReference>
<evidence type="ECO:0000259" key="5">
    <source>
        <dbReference type="Pfam" id="PF00419"/>
    </source>
</evidence>
<comment type="similarity">
    <text evidence="2">Belongs to the fimbrial protein family.</text>
</comment>
<dbReference type="Proteomes" id="UP001167864">
    <property type="component" value="Unassembled WGS sequence"/>
</dbReference>
<sequence>MKATCTVSGASDFPVTMGAYLKSEIKNRGDDKFSGSERDLSIRLIGCPVVVGAPVLMSIAFTGTADKVDNKLLILDSSGAKGIGIGLYDEGGNQIPLNSAEYDYPVTIGNNDVNIPFKVTYVSNGEASAAGKAEATLNFDISYK</sequence>
<dbReference type="InterPro" id="IPR050263">
    <property type="entry name" value="Bact_Fimbrial_Adh_Pro"/>
</dbReference>
<reference evidence="6 8" key="1">
    <citation type="submission" date="2015-03" db="EMBL/GenBank/DDBJ databases">
        <authorList>
            <consortium name="Pathogen Informatics"/>
            <person name="Murphy D."/>
        </authorList>
    </citation>
    <scope>NUCLEOTIDE SEQUENCE [LARGE SCALE GENOMIC DNA]</scope>
    <source>
        <strain evidence="8">type strain: CIP110231</strain>
        <strain evidence="6">Type strain: CIP110231</strain>
    </source>
</reference>
<dbReference type="Proteomes" id="UP000040578">
    <property type="component" value="Unassembled WGS sequence"/>
</dbReference>
<dbReference type="PANTHER" id="PTHR33420:SF3">
    <property type="entry name" value="FIMBRIAL SUBUNIT ELFA"/>
    <property type="match status" value="1"/>
</dbReference>
<dbReference type="Gene3D" id="2.60.40.1090">
    <property type="entry name" value="Fimbrial-type adhesion domain"/>
    <property type="match status" value="1"/>
</dbReference>
<evidence type="ECO:0000313" key="6">
    <source>
        <dbReference type="EMBL" id="CNE30595.1"/>
    </source>
</evidence>
<keyword evidence="3" id="KW-0732">Signal</keyword>
<gene>
    <name evidence="6" type="primary">fimA_3</name>
    <name evidence="6" type="ORF">ERS137967_01248</name>
    <name evidence="7" type="ORF">QVN42_05910</name>
</gene>
<dbReference type="AlphaFoldDB" id="A0AAW7JZ22"/>
<keyword evidence="8" id="KW-1185">Reference proteome</keyword>
<dbReference type="GO" id="GO:0009289">
    <property type="term" value="C:pilus"/>
    <property type="evidence" value="ECO:0007669"/>
    <property type="project" value="UniProtKB-SubCell"/>
</dbReference>
<evidence type="ECO:0000256" key="4">
    <source>
        <dbReference type="ARBA" id="ARBA00023263"/>
    </source>
</evidence>
<name>A0AAW7JZ22_9GAMM</name>
<dbReference type="PANTHER" id="PTHR33420">
    <property type="entry name" value="FIMBRIAL SUBUNIT ELFA-RELATED"/>
    <property type="match status" value="1"/>
</dbReference>